<feature type="region of interest" description="Disordered" evidence="1">
    <location>
        <begin position="13"/>
        <end position="83"/>
    </location>
</feature>
<dbReference type="AlphaFoldDB" id="A0A6H5GGM7"/>
<evidence type="ECO:0000256" key="1">
    <source>
        <dbReference type="SAM" id="MobiDB-lite"/>
    </source>
</evidence>
<evidence type="ECO:0000313" key="2">
    <source>
        <dbReference type="EMBL" id="CAB0002636.1"/>
    </source>
</evidence>
<organism evidence="2 3">
    <name type="scientific">Nesidiocoris tenuis</name>
    <dbReference type="NCBI Taxonomy" id="355587"/>
    <lineage>
        <taxon>Eukaryota</taxon>
        <taxon>Metazoa</taxon>
        <taxon>Ecdysozoa</taxon>
        <taxon>Arthropoda</taxon>
        <taxon>Hexapoda</taxon>
        <taxon>Insecta</taxon>
        <taxon>Pterygota</taxon>
        <taxon>Neoptera</taxon>
        <taxon>Paraneoptera</taxon>
        <taxon>Hemiptera</taxon>
        <taxon>Heteroptera</taxon>
        <taxon>Panheteroptera</taxon>
        <taxon>Cimicomorpha</taxon>
        <taxon>Miridae</taxon>
        <taxon>Dicyphina</taxon>
        <taxon>Nesidiocoris</taxon>
    </lineage>
</organism>
<accession>A0A6H5GGM7</accession>
<reference evidence="2 3" key="1">
    <citation type="submission" date="2020-02" db="EMBL/GenBank/DDBJ databases">
        <authorList>
            <person name="Ferguson B K."/>
        </authorList>
    </citation>
    <scope>NUCLEOTIDE SEQUENCE [LARGE SCALE GENOMIC DNA]</scope>
</reference>
<dbReference type="Proteomes" id="UP000479000">
    <property type="component" value="Unassembled WGS sequence"/>
</dbReference>
<dbReference type="EMBL" id="CADCXU010012756">
    <property type="protein sequence ID" value="CAB0002636.1"/>
    <property type="molecule type" value="Genomic_DNA"/>
</dbReference>
<keyword evidence="3" id="KW-1185">Reference proteome</keyword>
<proteinExistence type="predicted"/>
<protein>
    <submittedName>
        <fullName evidence="2">Uncharacterized protein</fullName>
    </submittedName>
</protein>
<sequence length="83" mass="8934">MNLCSLLPTALTLPGTVTLPHPHETRQGSLPEEGAAWDSRNEERRKQGRNVQELARGVGCCPERPVDQAPDSSTWSMAGALPG</sequence>
<name>A0A6H5GGM7_9HEMI</name>
<evidence type="ECO:0000313" key="3">
    <source>
        <dbReference type="Proteomes" id="UP000479000"/>
    </source>
</evidence>
<feature type="non-terminal residue" evidence="2">
    <location>
        <position position="83"/>
    </location>
</feature>
<gene>
    <name evidence="2" type="ORF">NTEN_LOCUS8423</name>
</gene>